<dbReference type="EnsemblPlants" id="evm.model.09.168">
    <property type="protein sequence ID" value="cds.evm.model.09.168"/>
    <property type="gene ID" value="evm.TU.09.168"/>
</dbReference>
<dbReference type="Gramene" id="evm.model.09.168">
    <property type="protein sequence ID" value="cds.evm.model.09.168"/>
    <property type="gene ID" value="evm.TU.09.168"/>
</dbReference>
<dbReference type="AlphaFoldDB" id="A0A803QF76"/>
<evidence type="ECO:0000256" key="1">
    <source>
        <dbReference type="SAM" id="MobiDB-lite"/>
    </source>
</evidence>
<dbReference type="GO" id="GO:0004523">
    <property type="term" value="F:RNA-DNA hybrid ribonuclease activity"/>
    <property type="evidence" value="ECO:0007669"/>
    <property type="project" value="InterPro"/>
</dbReference>
<evidence type="ECO:0000313" key="3">
    <source>
        <dbReference type="EnsemblPlants" id="cds.evm.model.09.168"/>
    </source>
</evidence>
<dbReference type="Pfam" id="PF13456">
    <property type="entry name" value="RVT_3"/>
    <property type="match status" value="1"/>
</dbReference>
<dbReference type="InterPro" id="IPR002156">
    <property type="entry name" value="RNaseH_domain"/>
</dbReference>
<reference evidence="3" key="2">
    <citation type="submission" date="2021-03" db="UniProtKB">
        <authorList>
            <consortium name="EnsemblPlants"/>
        </authorList>
    </citation>
    <scope>IDENTIFICATION</scope>
</reference>
<reference evidence="3" key="1">
    <citation type="submission" date="2018-11" db="EMBL/GenBank/DDBJ databases">
        <authorList>
            <person name="Grassa J C."/>
        </authorList>
    </citation>
    <scope>NUCLEOTIDE SEQUENCE [LARGE SCALE GENOMIC DNA]</scope>
</reference>
<keyword evidence="4" id="KW-1185">Reference proteome</keyword>
<protein>
    <recommendedName>
        <fullName evidence="2">RNase H type-1 domain-containing protein</fullName>
    </recommendedName>
</protein>
<organism evidence="3 4">
    <name type="scientific">Cannabis sativa</name>
    <name type="common">Hemp</name>
    <name type="synonym">Marijuana</name>
    <dbReference type="NCBI Taxonomy" id="3483"/>
    <lineage>
        <taxon>Eukaryota</taxon>
        <taxon>Viridiplantae</taxon>
        <taxon>Streptophyta</taxon>
        <taxon>Embryophyta</taxon>
        <taxon>Tracheophyta</taxon>
        <taxon>Spermatophyta</taxon>
        <taxon>Magnoliopsida</taxon>
        <taxon>eudicotyledons</taxon>
        <taxon>Gunneridae</taxon>
        <taxon>Pentapetalae</taxon>
        <taxon>rosids</taxon>
        <taxon>fabids</taxon>
        <taxon>Rosales</taxon>
        <taxon>Cannabaceae</taxon>
        <taxon>Cannabis</taxon>
    </lineage>
</organism>
<evidence type="ECO:0000259" key="2">
    <source>
        <dbReference type="Pfam" id="PF13456"/>
    </source>
</evidence>
<dbReference type="GO" id="GO:0003676">
    <property type="term" value="F:nucleic acid binding"/>
    <property type="evidence" value="ECO:0007669"/>
    <property type="project" value="InterPro"/>
</dbReference>
<proteinExistence type="predicted"/>
<feature type="region of interest" description="Disordered" evidence="1">
    <location>
        <begin position="1"/>
        <end position="22"/>
    </location>
</feature>
<dbReference type="Proteomes" id="UP000596661">
    <property type="component" value="Chromosome 9"/>
</dbReference>
<evidence type="ECO:0000313" key="4">
    <source>
        <dbReference type="Proteomes" id="UP000596661"/>
    </source>
</evidence>
<sequence length="400" mass="44869">MWRRRRTNQSVESSYGSRKAGGNVNRGGDLLPGVNADNFIFGLDSGAIVDEGMDISTLLDVKNTGLREDPGVLFLMETKLNSRRTNGIWQGLGFGDASIVDASGSAGVRSLAIKDSNHALIILDLLLDWERFRTPFRYLDAWTRDESCKVVIKEALAIVVHDIKSFRLVTRLKNIRRCLIKWNKTHFRMCKEKLQTSLCLPLDGGGLNFKKFEDVNLALVAKLGWMLAKGEDSLWIRVFKVKYWGNDVSLLWSLDTPKSLSFGARSIFATRDFIQTKPTMIGFDHFLWWVLDRIRSMAADLALAWAAQSDVGHSLNALNDFLLHGDHVVFVKAASKGLCSATVIVITDSDGVVVEAFSVRLEAKSPLEVETWALFHAVQRYKIHGWFNVNFASECQTLVL</sequence>
<dbReference type="EMBL" id="UZAU01000718">
    <property type="status" value="NOT_ANNOTATED_CDS"/>
    <property type="molecule type" value="Genomic_DNA"/>
</dbReference>
<accession>A0A803QF76</accession>
<feature type="domain" description="RNase H type-1" evidence="2">
    <location>
        <begin position="340"/>
        <end position="399"/>
    </location>
</feature>
<name>A0A803QF76_CANSA</name>